<evidence type="ECO:0000256" key="3">
    <source>
        <dbReference type="ARBA" id="ARBA00004922"/>
    </source>
</evidence>
<evidence type="ECO:0000313" key="26">
    <source>
        <dbReference type="Proteomes" id="UP001461498"/>
    </source>
</evidence>
<dbReference type="FunFam" id="3.90.550.50:FF:000017">
    <property type="entry name" value="Glycoprotein-N-acetylgalactosamine 3-beta-galactosyltransferase 1"/>
    <property type="match status" value="1"/>
</dbReference>
<keyword evidence="9 23" id="KW-0812">Transmembrane</keyword>
<evidence type="ECO:0000256" key="9">
    <source>
        <dbReference type="ARBA" id="ARBA00022692"/>
    </source>
</evidence>
<evidence type="ECO:0000256" key="23">
    <source>
        <dbReference type="SAM" id="Phobius"/>
    </source>
</evidence>
<evidence type="ECO:0000256" key="11">
    <source>
        <dbReference type="ARBA" id="ARBA00022741"/>
    </source>
</evidence>
<keyword evidence="11" id="KW-0547">Nucleotide-binding</keyword>
<evidence type="ECO:0000256" key="15">
    <source>
        <dbReference type="ARBA" id="ARBA00023157"/>
    </source>
</evidence>
<keyword evidence="13 23" id="KW-1133">Transmembrane helix</keyword>
<evidence type="ECO:0000256" key="18">
    <source>
        <dbReference type="ARBA" id="ARBA00040898"/>
    </source>
</evidence>
<proteinExistence type="inferred from homology"/>
<comment type="cofactor">
    <cofactor evidence="1">
        <name>Mn(2+)</name>
        <dbReference type="ChEBI" id="CHEBI:29035"/>
    </cofactor>
</comment>
<keyword evidence="26" id="KW-1185">Reference proteome</keyword>
<comment type="pathway">
    <text evidence="3">Protein modification; protein glycosylation.</text>
</comment>
<evidence type="ECO:0000256" key="16">
    <source>
        <dbReference type="ARBA" id="ARBA00023180"/>
    </source>
</evidence>
<evidence type="ECO:0000313" key="25">
    <source>
        <dbReference type="EMBL" id="KAK9501664.1"/>
    </source>
</evidence>
<dbReference type="EMBL" id="JAPXFL010000009">
    <property type="protein sequence ID" value="KAK9501664.1"/>
    <property type="molecule type" value="Genomic_DNA"/>
</dbReference>
<feature type="transmembrane region" description="Helical" evidence="23">
    <location>
        <begin position="21"/>
        <end position="45"/>
    </location>
</feature>
<keyword evidence="16" id="KW-0325">Glycoprotein</keyword>
<evidence type="ECO:0000256" key="2">
    <source>
        <dbReference type="ARBA" id="ARBA00004606"/>
    </source>
</evidence>
<keyword evidence="8" id="KW-0808">Transferase</keyword>
<evidence type="ECO:0000256" key="10">
    <source>
        <dbReference type="ARBA" id="ARBA00022723"/>
    </source>
</evidence>
<comment type="subcellular location">
    <subcellularLocation>
        <location evidence="2">Membrane</location>
        <topology evidence="2">Single-pass type II membrane protein</topology>
    </subcellularLocation>
</comment>
<dbReference type="PANTHER" id="PTHR23033:SF14">
    <property type="entry name" value="GLYCOPROTEIN-N-ACETYLGALACTOSAMINE 3-BETA-GALACTOSYLTRANSFERASE 1-RELATED"/>
    <property type="match status" value="1"/>
</dbReference>
<evidence type="ECO:0000256" key="14">
    <source>
        <dbReference type="ARBA" id="ARBA00023136"/>
    </source>
</evidence>
<evidence type="ECO:0000256" key="17">
    <source>
        <dbReference type="ARBA" id="ARBA00023211"/>
    </source>
</evidence>
<keyword evidence="7" id="KW-0328">Glycosyltransferase</keyword>
<evidence type="ECO:0000256" key="20">
    <source>
        <dbReference type="ARBA" id="ARBA00042009"/>
    </source>
</evidence>
<evidence type="ECO:0000256" key="19">
    <source>
        <dbReference type="ARBA" id="ARBA00041226"/>
    </source>
</evidence>
<evidence type="ECO:0000256" key="12">
    <source>
        <dbReference type="ARBA" id="ARBA00022968"/>
    </source>
</evidence>
<accession>A0AAW1CSU6</accession>
<evidence type="ECO:0000256" key="1">
    <source>
        <dbReference type="ARBA" id="ARBA00001936"/>
    </source>
</evidence>
<evidence type="ECO:0000256" key="5">
    <source>
        <dbReference type="ARBA" id="ARBA00011748"/>
    </source>
</evidence>
<dbReference type="AlphaFoldDB" id="A0AAW1CSU6"/>
<gene>
    <name evidence="25" type="ORF">O3M35_012348</name>
</gene>
<dbReference type="InterPro" id="IPR003378">
    <property type="entry name" value="Fringe-like_glycosylTrfase"/>
</dbReference>
<protein>
    <recommendedName>
        <fullName evidence="18">Glycoprotein-N-acetylgalactosamine 3-beta-galactosyltransferase 1</fullName>
        <ecNumber evidence="6">2.4.1.122</ecNumber>
    </recommendedName>
    <alternativeName>
        <fullName evidence="20">Core 1 O-glycan T-synthase</fullName>
    </alternativeName>
    <alternativeName>
        <fullName evidence="21">Core 1 UDP-galactose:N-acetylgalactosamine-alpha-R beta 1,3-galactosyltransferase 1</fullName>
    </alternativeName>
    <alternativeName>
        <fullName evidence="19">Core 1 beta1,3-galactosyltransferase 1</fullName>
    </alternativeName>
</protein>
<reference evidence="25 26" key="1">
    <citation type="submission" date="2022-12" db="EMBL/GenBank/DDBJ databases">
        <title>Chromosome-level genome assembly of true bugs.</title>
        <authorList>
            <person name="Ma L."/>
            <person name="Li H."/>
        </authorList>
    </citation>
    <scope>NUCLEOTIDE SEQUENCE [LARGE SCALE GENOMIC DNA]</scope>
    <source>
        <strain evidence="25">Lab_2022b</strain>
    </source>
</reference>
<dbReference type="GO" id="GO:0016263">
    <property type="term" value="F:glycoprotein-N-acetylgalactosamine 3-beta-galactosyltransferase activity"/>
    <property type="evidence" value="ECO:0007669"/>
    <property type="project" value="UniProtKB-EC"/>
</dbReference>
<dbReference type="Gene3D" id="3.90.550.50">
    <property type="match status" value="1"/>
</dbReference>
<keyword evidence="15" id="KW-1015">Disulfide bond</keyword>
<dbReference type="GO" id="GO:0030145">
    <property type="term" value="F:manganese ion binding"/>
    <property type="evidence" value="ECO:0007669"/>
    <property type="project" value="UniProtKB-ARBA"/>
</dbReference>
<keyword evidence="14 23" id="KW-0472">Membrane</keyword>
<dbReference type="EC" id="2.4.1.122" evidence="6"/>
<dbReference type="PROSITE" id="PS51257">
    <property type="entry name" value="PROKAR_LIPOPROTEIN"/>
    <property type="match status" value="1"/>
</dbReference>
<evidence type="ECO:0000256" key="13">
    <source>
        <dbReference type="ARBA" id="ARBA00022989"/>
    </source>
</evidence>
<dbReference type="GO" id="GO:0016020">
    <property type="term" value="C:membrane"/>
    <property type="evidence" value="ECO:0007669"/>
    <property type="project" value="UniProtKB-SubCell"/>
</dbReference>
<organism evidence="25 26">
    <name type="scientific">Rhynocoris fuscipes</name>
    <dbReference type="NCBI Taxonomy" id="488301"/>
    <lineage>
        <taxon>Eukaryota</taxon>
        <taxon>Metazoa</taxon>
        <taxon>Ecdysozoa</taxon>
        <taxon>Arthropoda</taxon>
        <taxon>Hexapoda</taxon>
        <taxon>Insecta</taxon>
        <taxon>Pterygota</taxon>
        <taxon>Neoptera</taxon>
        <taxon>Paraneoptera</taxon>
        <taxon>Hemiptera</taxon>
        <taxon>Heteroptera</taxon>
        <taxon>Panheteroptera</taxon>
        <taxon>Cimicomorpha</taxon>
        <taxon>Reduviidae</taxon>
        <taxon>Harpactorinae</taxon>
        <taxon>Harpactorini</taxon>
        <taxon>Rhynocoris</taxon>
    </lineage>
</organism>
<keyword evidence="12" id="KW-0735">Signal-anchor</keyword>
<sequence>MQHLKTAIACRAKFMTRDNKHSFLISLLSGVVFGCIFTCLILINFKNNVPDNLKKKLITANENYLRQLTNTEETGANENQNISLLCWIMTQPRNHATKAVHVKTTWGKRCNILLFMSSKEDVSLPAIKLRVWEDRQFLWSKTKYAFKYVYKHYFDKADWFLKADDDTYVIIENLKYLLSSQSTLEPVFLGFPCNRHDMKQGFLAGGAGYVLSKTTLRKFITEALPDYDKCQFSDIGDEDVEISKCMENIGVKVRNTRDSIGKERFFQIPTELILSNVSDNKALLWYNNRSYYPPLQGHNCCSDAAISFHYITPEMMYVIEKLVYQLKPHAIYRKMDNINISDISP</sequence>
<name>A0AAW1CSU6_9HEMI</name>
<evidence type="ECO:0000256" key="22">
    <source>
        <dbReference type="ARBA" id="ARBA00059245"/>
    </source>
</evidence>
<evidence type="ECO:0000256" key="8">
    <source>
        <dbReference type="ARBA" id="ARBA00022679"/>
    </source>
</evidence>
<feature type="domain" description="Fringe-like glycosyltransferase" evidence="24">
    <location>
        <begin position="88"/>
        <end position="255"/>
    </location>
</feature>
<comment type="function">
    <text evidence="22">Glycosyltransferase that generates the core 1 O-glycan Gal-beta1-3GalNAc-alpha1-Ser/Thr (T antigen), which is a precursor for many extended O-glycans in glycoproteins.</text>
</comment>
<dbReference type="Proteomes" id="UP001461498">
    <property type="component" value="Unassembled WGS sequence"/>
</dbReference>
<evidence type="ECO:0000256" key="7">
    <source>
        <dbReference type="ARBA" id="ARBA00022676"/>
    </source>
</evidence>
<comment type="subunit">
    <text evidence="5">Homodimer; disulfide-linked.</text>
</comment>
<comment type="caution">
    <text evidence="25">The sequence shown here is derived from an EMBL/GenBank/DDBJ whole genome shotgun (WGS) entry which is preliminary data.</text>
</comment>
<dbReference type="Pfam" id="PF02434">
    <property type="entry name" value="Fringe"/>
    <property type="match status" value="1"/>
</dbReference>
<comment type="similarity">
    <text evidence="4">Belongs to the glycosyltransferase 31 family. Beta3-Gal-T subfamily.</text>
</comment>
<dbReference type="InterPro" id="IPR026050">
    <property type="entry name" value="C1GALT1/C1GALT1_chp1"/>
</dbReference>
<evidence type="ECO:0000256" key="6">
    <source>
        <dbReference type="ARBA" id="ARBA00012557"/>
    </source>
</evidence>
<keyword evidence="17" id="KW-0464">Manganese</keyword>
<evidence type="ECO:0000256" key="4">
    <source>
        <dbReference type="ARBA" id="ARBA00006462"/>
    </source>
</evidence>
<evidence type="ECO:0000256" key="21">
    <source>
        <dbReference type="ARBA" id="ARBA00043065"/>
    </source>
</evidence>
<evidence type="ECO:0000259" key="24">
    <source>
        <dbReference type="Pfam" id="PF02434"/>
    </source>
</evidence>
<keyword evidence="10" id="KW-0479">Metal-binding</keyword>
<dbReference type="PANTHER" id="PTHR23033">
    <property type="entry name" value="BETA1,3-GALACTOSYLTRANSFERASE"/>
    <property type="match status" value="1"/>
</dbReference>
<dbReference type="GO" id="GO:0000166">
    <property type="term" value="F:nucleotide binding"/>
    <property type="evidence" value="ECO:0007669"/>
    <property type="project" value="UniProtKB-KW"/>
</dbReference>